<protein>
    <recommendedName>
        <fullName evidence="9">Protein disulfide-isomerase</fullName>
        <ecNumber evidence="5">5.3.4.1</ecNumber>
    </recommendedName>
</protein>
<keyword evidence="13" id="KW-1185">Reference proteome</keyword>
<dbReference type="GO" id="GO:0034976">
    <property type="term" value="P:response to endoplasmic reticulum stress"/>
    <property type="evidence" value="ECO:0007669"/>
    <property type="project" value="TreeGrafter"/>
</dbReference>
<dbReference type="Gene3D" id="3.40.30.10">
    <property type="entry name" value="Glutaredoxin"/>
    <property type="match status" value="3"/>
</dbReference>
<dbReference type="Pfam" id="PF13848">
    <property type="entry name" value="Thioredoxin_6"/>
    <property type="match status" value="1"/>
</dbReference>
<comment type="caution">
    <text evidence="12">The sequence shown here is derived from an EMBL/GenBank/DDBJ whole genome shotgun (WGS) entry which is preliminary data.</text>
</comment>
<comment type="subcellular location">
    <subcellularLocation>
        <location evidence="3">Endoplasmic reticulum lumen</location>
    </subcellularLocation>
</comment>
<evidence type="ECO:0000256" key="6">
    <source>
        <dbReference type="ARBA" id="ARBA00022824"/>
    </source>
</evidence>
<dbReference type="InterPro" id="IPR013766">
    <property type="entry name" value="Thioredoxin_domain"/>
</dbReference>
<sequence length="380" mass="42179">MWQLNALNCLLVVTGVVLAQEPVSVSPDSLERALAANEFSLVAFVAPSEPKTKSFREEWISASRDGSDALIWVDCEALPTLCQKHGVDTYPTFKFFQGRNAKSSYLGPRRASGFLNFIARSKRPTMAQIDVGQLKEFKVIDETAFIGYFAPEDTVAKQTFSDVAARYRDEFSFGIVSDTAVFGDQNVKPPTVVCHKPEDGDTHSFSSFSEAGDALEKFVIEASRPVIGELTKLNQQRLLDRGWPMIYVFAETEPERAKLRQTLHRFAKGQYEALTAVTVDPFEFPELQAQLGLEPGVFPSGAVHQLSKDRIYPYPKDLPVNSNALSKFGLDVYQGRVEPWTPPGVTTAYTDLDPIHTATRKVSIRSVPGLNIRIAGHDEL</sequence>
<feature type="signal peptide" evidence="10">
    <location>
        <begin position="1"/>
        <end position="19"/>
    </location>
</feature>
<feature type="chain" id="PRO_5041430834" description="Protein disulfide-isomerase" evidence="10">
    <location>
        <begin position="20"/>
        <end position="380"/>
    </location>
</feature>
<evidence type="ECO:0000256" key="3">
    <source>
        <dbReference type="ARBA" id="ARBA00004319"/>
    </source>
</evidence>
<evidence type="ECO:0000256" key="2">
    <source>
        <dbReference type="ARBA" id="ARBA00002692"/>
    </source>
</evidence>
<dbReference type="Proteomes" id="UP001174694">
    <property type="component" value="Unassembled WGS sequence"/>
</dbReference>
<reference evidence="12" key="1">
    <citation type="submission" date="2022-07" db="EMBL/GenBank/DDBJ databases">
        <title>Fungi with potential for degradation of polypropylene.</title>
        <authorList>
            <person name="Gostincar C."/>
        </authorList>
    </citation>
    <scope>NUCLEOTIDE SEQUENCE</scope>
    <source>
        <strain evidence="12">EXF-13308</strain>
    </source>
</reference>
<keyword evidence="10" id="KW-0732">Signal</keyword>
<dbReference type="Pfam" id="PF00085">
    <property type="entry name" value="Thioredoxin"/>
    <property type="match status" value="1"/>
</dbReference>
<dbReference type="EMBL" id="JANBVO010000038">
    <property type="protein sequence ID" value="KAJ9136710.1"/>
    <property type="molecule type" value="Genomic_DNA"/>
</dbReference>
<evidence type="ECO:0000259" key="11">
    <source>
        <dbReference type="Pfam" id="PF00085"/>
    </source>
</evidence>
<evidence type="ECO:0000313" key="13">
    <source>
        <dbReference type="Proteomes" id="UP001174694"/>
    </source>
</evidence>
<dbReference type="CDD" id="cd02982">
    <property type="entry name" value="PDI_b'_family"/>
    <property type="match status" value="1"/>
</dbReference>
<comment type="similarity">
    <text evidence="4">Belongs to the protein disulfide isomerase family.</text>
</comment>
<evidence type="ECO:0000256" key="9">
    <source>
        <dbReference type="ARBA" id="ARBA00039846"/>
    </source>
</evidence>
<dbReference type="EC" id="5.3.4.1" evidence="5"/>
<evidence type="ECO:0000256" key="8">
    <source>
        <dbReference type="ARBA" id="ARBA00023284"/>
    </source>
</evidence>
<evidence type="ECO:0000256" key="4">
    <source>
        <dbReference type="ARBA" id="ARBA00006347"/>
    </source>
</evidence>
<comment type="function">
    <text evidence="2">Participates in the folding of proteins containing disulfide bonds, may be involved in glycosylation, prolyl hydroxylation and triglyceride transfer.</text>
</comment>
<keyword evidence="8" id="KW-0676">Redox-active center</keyword>
<comment type="catalytic activity">
    <reaction evidence="1">
        <text>Catalyzes the rearrangement of -S-S- bonds in proteins.</text>
        <dbReference type="EC" id="5.3.4.1"/>
    </reaction>
</comment>
<dbReference type="PANTHER" id="PTHR18929:SF132">
    <property type="entry name" value="PROTEIN DISULFIDE-ISOMERASE A3"/>
    <property type="match status" value="1"/>
</dbReference>
<dbReference type="GO" id="GO:0006457">
    <property type="term" value="P:protein folding"/>
    <property type="evidence" value="ECO:0007669"/>
    <property type="project" value="TreeGrafter"/>
</dbReference>
<dbReference type="InterPro" id="IPR036249">
    <property type="entry name" value="Thioredoxin-like_sf"/>
</dbReference>
<keyword evidence="7" id="KW-0413">Isomerase</keyword>
<dbReference type="GO" id="GO:0003756">
    <property type="term" value="F:protein disulfide isomerase activity"/>
    <property type="evidence" value="ECO:0007669"/>
    <property type="project" value="UniProtKB-EC"/>
</dbReference>
<dbReference type="AlphaFoldDB" id="A0AA38RF79"/>
<dbReference type="CDD" id="cd02961">
    <property type="entry name" value="PDI_a_family"/>
    <property type="match status" value="1"/>
</dbReference>
<accession>A0AA38RF79</accession>
<evidence type="ECO:0000256" key="10">
    <source>
        <dbReference type="SAM" id="SignalP"/>
    </source>
</evidence>
<evidence type="ECO:0000256" key="1">
    <source>
        <dbReference type="ARBA" id="ARBA00001182"/>
    </source>
</evidence>
<evidence type="ECO:0000256" key="7">
    <source>
        <dbReference type="ARBA" id="ARBA00023235"/>
    </source>
</evidence>
<dbReference type="SUPFAM" id="SSF52833">
    <property type="entry name" value="Thioredoxin-like"/>
    <property type="match status" value="3"/>
</dbReference>
<feature type="domain" description="Thioredoxin" evidence="11">
    <location>
        <begin position="24"/>
        <end position="119"/>
    </location>
</feature>
<keyword evidence="6" id="KW-0256">Endoplasmic reticulum</keyword>
<dbReference type="CDD" id="cd02981">
    <property type="entry name" value="PDI_b_family"/>
    <property type="match status" value="1"/>
</dbReference>
<dbReference type="GO" id="GO:0005788">
    <property type="term" value="C:endoplasmic reticulum lumen"/>
    <property type="evidence" value="ECO:0007669"/>
    <property type="project" value="UniProtKB-SubCell"/>
</dbReference>
<evidence type="ECO:0000256" key="5">
    <source>
        <dbReference type="ARBA" id="ARBA00012723"/>
    </source>
</evidence>
<gene>
    <name evidence="12" type="ORF">NKR23_g9671</name>
</gene>
<name>A0AA38RF79_9PEZI</name>
<proteinExistence type="inferred from homology"/>
<organism evidence="12 13">
    <name type="scientific">Pleurostoma richardsiae</name>
    <dbReference type="NCBI Taxonomy" id="41990"/>
    <lineage>
        <taxon>Eukaryota</taxon>
        <taxon>Fungi</taxon>
        <taxon>Dikarya</taxon>
        <taxon>Ascomycota</taxon>
        <taxon>Pezizomycotina</taxon>
        <taxon>Sordariomycetes</taxon>
        <taxon>Sordariomycetidae</taxon>
        <taxon>Calosphaeriales</taxon>
        <taxon>Pleurostomataceae</taxon>
        <taxon>Pleurostoma</taxon>
    </lineage>
</organism>
<evidence type="ECO:0000313" key="12">
    <source>
        <dbReference type="EMBL" id="KAJ9136710.1"/>
    </source>
</evidence>
<dbReference type="PANTHER" id="PTHR18929">
    <property type="entry name" value="PROTEIN DISULFIDE ISOMERASE"/>
    <property type="match status" value="1"/>
</dbReference>